<evidence type="ECO:0000313" key="1">
    <source>
        <dbReference type="Proteomes" id="UP001732780"/>
    </source>
</evidence>
<evidence type="ECO:0000313" key="2">
    <source>
        <dbReference type="RefSeq" id="XP_074229060.1"/>
    </source>
</evidence>
<dbReference type="Proteomes" id="UP001732780">
    <property type="component" value="Chromosome 10"/>
</dbReference>
<keyword evidence="1" id="KW-1185">Reference proteome</keyword>
<protein>
    <submittedName>
        <fullName evidence="2">Uncharacterized protein LOC141578917 isoform X2</fullName>
    </submittedName>
</protein>
<sequence length="246" mass="28334">MAVYWARNSSGERGRGRSHEGGTHQTQLSHSGNLLWHRSPSASFQLVFSENCSTYRCIFDVFAKEGKLYTQMTRSDCELEPWHQILMLKPAKLEMCLPGKATFAQIPLIIREMQIKTTMRYHLTSVRMAIIQTSTNDKCWRGCGEKRILLHCWWECSLVQPLWKTLWRFLKRLKVDLPYDPAFTFFDGEEAWISCLSSFYSTSVVSPGRTQQLIGGLGFEKTFISDLHESGMTSSTFSSNWQLGKH</sequence>
<reference evidence="2" key="1">
    <citation type="submission" date="2025-08" db="UniProtKB">
        <authorList>
            <consortium name="RefSeq"/>
        </authorList>
    </citation>
    <scope>IDENTIFICATION</scope>
    <source>
        <tissue evidence="2">Blood</tissue>
    </source>
</reference>
<accession>A0AC58R3F1</accession>
<gene>
    <name evidence="2" type="primary">LOC141578917</name>
</gene>
<name>A0AC58R3F1_CAMBA</name>
<organism evidence="1 2">
    <name type="scientific">Camelus bactrianus</name>
    <name type="common">Bactrian camel</name>
    <dbReference type="NCBI Taxonomy" id="9837"/>
    <lineage>
        <taxon>Eukaryota</taxon>
        <taxon>Metazoa</taxon>
        <taxon>Chordata</taxon>
        <taxon>Craniata</taxon>
        <taxon>Vertebrata</taxon>
        <taxon>Euteleostomi</taxon>
        <taxon>Mammalia</taxon>
        <taxon>Eutheria</taxon>
        <taxon>Laurasiatheria</taxon>
        <taxon>Artiodactyla</taxon>
        <taxon>Tylopoda</taxon>
        <taxon>Camelidae</taxon>
        <taxon>Camelus</taxon>
    </lineage>
</organism>
<dbReference type="RefSeq" id="XP_074229060.1">
    <property type="nucleotide sequence ID" value="XM_074372959.1"/>
</dbReference>
<proteinExistence type="predicted"/>